<dbReference type="PRINTS" id="PR00086">
    <property type="entry name" value="LLDHDRGNASE"/>
</dbReference>
<comment type="catalytic activity">
    <reaction evidence="11 12">
        <text>(S)-lactate + NAD(+) = pyruvate + NADH + H(+)</text>
        <dbReference type="Rhea" id="RHEA:23444"/>
        <dbReference type="ChEBI" id="CHEBI:15361"/>
        <dbReference type="ChEBI" id="CHEBI:15378"/>
        <dbReference type="ChEBI" id="CHEBI:16651"/>
        <dbReference type="ChEBI" id="CHEBI:57540"/>
        <dbReference type="ChEBI" id="CHEBI:57945"/>
        <dbReference type="EC" id="1.1.1.27"/>
    </reaction>
</comment>
<protein>
    <recommendedName>
        <fullName evidence="4 12">L-lactate dehydrogenase</fullName>
        <ecNumber evidence="4 12">1.1.1.27</ecNumber>
    </recommendedName>
</protein>
<dbReference type="InterPro" id="IPR011304">
    <property type="entry name" value="L-lactate_DH"/>
</dbReference>
<sequence>MMNKIVVIGNGDVGSSYTFALMAQGVGNNVGIIDLDSQKVAGDVKDLTNGLAYVGPKRIYSAEYSDCSDADLIVITAGAAQKENETRLDLVKRNARTIKSIVQSVMAHHFNGIFLIASNPVDVLTHYVKKLTGFPANRVIGSGTSLDSARLRSAIGEKFQIDPRDVNIYILGEHGDTQFPVWSHGNIGGLKISEWLNQHPEFSDSDLIELSENVKNAAYEIIHYKGSTHYGIAISLARITKAILLDENSVLPVSVHLEGQYNRPHDIAAGGASGIGILAESALGIDRKKIFFNTLIGSLLFPLALRIVPIVGVAILYKIQASSGGTTIPPLIFEKYFGMNPSLGLLFTDMVIVFMSLYVFGFEEFLFAILSIGITSIVMNYIENGLKRRKAIMIISQDYTKEIRDQLTNELDRGMTVFDARGGKNDCDREMIMVVVTGQEYPLVRKIVDEIDPKSFMITYNVAEVHGLGFTYHPIQ</sequence>
<dbReference type="EC" id="1.1.1.27" evidence="4 12"/>
<dbReference type="GO" id="GO:0006089">
    <property type="term" value="P:lactate metabolic process"/>
    <property type="evidence" value="ECO:0007669"/>
    <property type="project" value="TreeGrafter"/>
</dbReference>
<dbReference type="GO" id="GO:0005886">
    <property type="term" value="C:plasma membrane"/>
    <property type="evidence" value="ECO:0007669"/>
    <property type="project" value="UniProtKB-SubCell"/>
</dbReference>
<evidence type="ECO:0000256" key="11">
    <source>
        <dbReference type="ARBA" id="ARBA00049258"/>
    </source>
</evidence>
<comment type="similarity">
    <text evidence="3">Belongs to the LDH/MDH superfamily. LDH family.</text>
</comment>
<gene>
    <name evidence="17" type="ORF">TTRE_0000853201</name>
</gene>
<evidence type="ECO:0000259" key="14">
    <source>
        <dbReference type="Pfam" id="PF00056"/>
    </source>
</evidence>
<dbReference type="PANTHER" id="PTHR43128">
    <property type="entry name" value="L-2-HYDROXYCARBOXYLATE DEHYDROGENASE (NAD(P)(+))"/>
    <property type="match status" value="1"/>
</dbReference>
<dbReference type="AlphaFoldDB" id="A0A077ZIG9"/>
<dbReference type="Pfam" id="PF00056">
    <property type="entry name" value="Ldh_1_N"/>
    <property type="match status" value="1"/>
</dbReference>
<evidence type="ECO:0000259" key="16">
    <source>
        <dbReference type="Pfam" id="PF10035"/>
    </source>
</evidence>
<evidence type="ECO:0000313" key="17">
    <source>
        <dbReference type="EMBL" id="CDW60172.1"/>
    </source>
</evidence>
<feature type="transmembrane region" description="Helical" evidence="13">
    <location>
        <begin position="365"/>
        <end position="382"/>
    </location>
</feature>
<dbReference type="Gene3D" id="3.30.70.120">
    <property type="match status" value="1"/>
</dbReference>
<dbReference type="InterPro" id="IPR003740">
    <property type="entry name" value="YitT"/>
</dbReference>
<keyword evidence="6 13" id="KW-0812">Transmembrane</keyword>
<keyword evidence="10 13" id="KW-0472">Membrane</keyword>
<evidence type="ECO:0000256" key="5">
    <source>
        <dbReference type="ARBA" id="ARBA00022475"/>
    </source>
</evidence>
<dbReference type="InterPro" id="IPR036291">
    <property type="entry name" value="NAD(P)-bd_dom_sf"/>
</dbReference>
<evidence type="ECO:0000256" key="1">
    <source>
        <dbReference type="ARBA" id="ARBA00004651"/>
    </source>
</evidence>
<evidence type="ECO:0000256" key="13">
    <source>
        <dbReference type="SAM" id="Phobius"/>
    </source>
</evidence>
<feature type="domain" description="Lactate/malate dehydrogenase N-terminal" evidence="14">
    <location>
        <begin position="4"/>
        <end position="141"/>
    </location>
</feature>
<name>A0A077ZIG9_TRITR</name>
<dbReference type="InterPro" id="IPR022383">
    <property type="entry name" value="Lactate/malate_DH_C"/>
</dbReference>
<dbReference type="Pfam" id="PF10035">
    <property type="entry name" value="DUF2179"/>
    <property type="match status" value="1"/>
</dbReference>
<dbReference type="NCBIfam" id="NF000824">
    <property type="entry name" value="PRK00066.1"/>
    <property type="match status" value="1"/>
</dbReference>
<dbReference type="Pfam" id="PF02866">
    <property type="entry name" value="Ldh_1_C"/>
    <property type="match status" value="1"/>
</dbReference>
<evidence type="ECO:0000256" key="8">
    <source>
        <dbReference type="ARBA" id="ARBA00023002"/>
    </source>
</evidence>
<feature type="domain" description="DUF2179" evidence="16">
    <location>
        <begin position="413"/>
        <end position="467"/>
    </location>
</feature>
<proteinExistence type="inferred from homology"/>
<accession>A0A077ZIG9</accession>
<dbReference type="CDD" id="cd16380">
    <property type="entry name" value="YitT_C"/>
    <property type="match status" value="1"/>
</dbReference>
<dbReference type="EMBL" id="HG806933">
    <property type="protein sequence ID" value="CDW60172.1"/>
    <property type="molecule type" value="Genomic_DNA"/>
</dbReference>
<dbReference type="InterPro" id="IPR015955">
    <property type="entry name" value="Lactate_DH/Glyco_Ohase_4_C"/>
</dbReference>
<keyword evidence="18" id="KW-1185">Reference proteome</keyword>
<dbReference type="InterPro" id="IPR019264">
    <property type="entry name" value="DUF2179"/>
</dbReference>
<evidence type="ECO:0000256" key="12">
    <source>
        <dbReference type="RuleBase" id="RU000496"/>
    </source>
</evidence>
<comment type="subcellular location">
    <subcellularLocation>
        <location evidence="1">Cell membrane</location>
        <topology evidence="1">Multi-pass membrane protein</topology>
    </subcellularLocation>
</comment>
<dbReference type="Gene3D" id="3.40.50.720">
    <property type="entry name" value="NAD(P)-binding Rossmann-like Domain"/>
    <property type="match status" value="1"/>
</dbReference>
<keyword evidence="5" id="KW-1003">Cell membrane</keyword>
<dbReference type="InterPro" id="IPR018177">
    <property type="entry name" value="L-lactate_DH_AS"/>
</dbReference>
<reference evidence="17" key="1">
    <citation type="submission" date="2014-01" db="EMBL/GenBank/DDBJ databases">
        <authorList>
            <person name="Aslett M."/>
        </authorList>
    </citation>
    <scope>NUCLEOTIDE SEQUENCE</scope>
</reference>
<dbReference type="CDD" id="cd05291">
    <property type="entry name" value="HicDH_like"/>
    <property type="match status" value="1"/>
</dbReference>
<evidence type="ECO:0000256" key="6">
    <source>
        <dbReference type="ARBA" id="ARBA00022692"/>
    </source>
</evidence>
<evidence type="ECO:0000256" key="2">
    <source>
        <dbReference type="ARBA" id="ARBA00004843"/>
    </source>
</evidence>
<dbReference type="STRING" id="36087.A0A077ZIG9"/>
<keyword evidence="8 12" id="KW-0560">Oxidoreductase</keyword>
<evidence type="ECO:0000256" key="7">
    <source>
        <dbReference type="ARBA" id="ARBA00022989"/>
    </source>
</evidence>
<feature type="domain" description="Lactate/malate dehydrogenase C-terminal" evidence="15">
    <location>
        <begin position="144"/>
        <end position="266"/>
    </location>
</feature>
<evidence type="ECO:0000256" key="9">
    <source>
        <dbReference type="ARBA" id="ARBA00023027"/>
    </source>
</evidence>
<dbReference type="HAMAP" id="MF_00488">
    <property type="entry name" value="Lactate_dehydrog"/>
    <property type="match status" value="1"/>
</dbReference>
<dbReference type="GO" id="GO:0005737">
    <property type="term" value="C:cytoplasm"/>
    <property type="evidence" value="ECO:0007669"/>
    <property type="project" value="InterPro"/>
</dbReference>
<feature type="transmembrane region" description="Helical" evidence="13">
    <location>
        <begin position="337"/>
        <end position="359"/>
    </location>
</feature>
<dbReference type="Gene3D" id="3.90.110.10">
    <property type="entry name" value="Lactate dehydrogenase/glycoside hydrolase, family 4, C-terminal"/>
    <property type="match status" value="1"/>
</dbReference>
<evidence type="ECO:0000256" key="3">
    <source>
        <dbReference type="ARBA" id="ARBA00006054"/>
    </source>
</evidence>
<comment type="pathway">
    <text evidence="2 12">Fermentation; pyruvate fermentation to lactate; (S)-lactate from pyruvate: step 1/1.</text>
</comment>
<dbReference type="PROSITE" id="PS00064">
    <property type="entry name" value="L_LDH"/>
    <property type="match status" value="1"/>
</dbReference>
<dbReference type="GO" id="GO:0004459">
    <property type="term" value="F:L-lactate dehydrogenase (NAD+) activity"/>
    <property type="evidence" value="ECO:0007669"/>
    <property type="project" value="UniProtKB-EC"/>
</dbReference>
<reference evidence="17" key="2">
    <citation type="submission" date="2014-03" db="EMBL/GenBank/DDBJ databases">
        <title>The whipworm genome and dual-species transcriptomics of an intimate host-pathogen interaction.</title>
        <authorList>
            <person name="Foth B.J."/>
            <person name="Tsai I.J."/>
            <person name="Reid A.J."/>
            <person name="Bancroft A.J."/>
            <person name="Nichol S."/>
            <person name="Tracey A."/>
            <person name="Holroyd N."/>
            <person name="Cotton J.A."/>
            <person name="Stanley E.J."/>
            <person name="Zarowiecki M."/>
            <person name="Liu J.Z."/>
            <person name="Huckvale T."/>
            <person name="Cooper P.J."/>
            <person name="Grencis R.K."/>
            <person name="Berriman M."/>
        </authorList>
    </citation>
    <scope>NUCLEOTIDE SEQUENCE [LARGE SCALE GENOMIC DNA]</scope>
</reference>
<feature type="transmembrane region" description="Helical" evidence="13">
    <location>
        <begin position="290"/>
        <end position="317"/>
    </location>
</feature>
<dbReference type="OrthoDB" id="5405561at2759"/>
<organism evidence="17 18">
    <name type="scientific">Trichuris trichiura</name>
    <name type="common">Whipworm</name>
    <name type="synonym">Trichocephalus trichiurus</name>
    <dbReference type="NCBI Taxonomy" id="36087"/>
    <lineage>
        <taxon>Eukaryota</taxon>
        <taxon>Metazoa</taxon>
        <taxon>Ecdysozoa</taxon>
        <taxon>Nematoda</taxon>
        <taxon>Enoplea</taxon>
        <taxon>Dorylaimia</taxon>
        <taxon>Trichinellida</taxon>
        <taxon>Trichuridae</taxon>
        <taxon>Trichuris</taxon>
    </lineage>
</organism>
<dbReference type="SUPFAM" id="SSF56327">
    <property type="entry name" value="LDH C-terminal domain-like"/>
    <property type="match status" value="1"/>
</dbReference>
<dbReference type="Proteomes" id="UP000030665">
    <property type="component" value="Unassembled WGS sequence"/>
</dbReference>
<dbReference type="InterPro" id="IPR001557">
    <property type="entry name" value="L-lactate/malate_DH"/>
</dbReference>
<keyword evidence="9 12" id="KW-0520">NAD</keyword>
<dbReference type="PANTHER" id="PTHR43128:SF16">
    <property type="entry name" value="L-LACTATE DEHYDROGENASE"/>
    <property type="match status" value="1"/>
</dbReference>
<dbReference type="NCBIfam" id="TIGR01771">
    <property type="entry name" value="L-LDH-NAD"/>
    <property type="match status" value="1"/>
</dbReference>
<dbReference type="UniPathway" id="UPA00554">
    <property type="reaction ID" value="UER00611"/>
</dbReference>
<evidence type="ECO:0000313" key="18">
    <source>
        <dbReference type="Proteomes" id="UP000030665"/>
    </source>
</evidence>
<evidence type="ECO:0000256" key="4">
    <source>
        <dbReference type="ARBA" id="ARBA00012967"/>
    </source>
</evidence>
<evidence type="ECO:0000259" key="15">
    <source>
        <dbReference type="Pfam" id="PF02866"/>
    </source>
</evidence>
<dbReference type="Pfam" id="PF02588">
    <property type="entry name" value="YitT_membrane"/>
    <property type="match status" value="1"/>
</dbReference>
<dbReference type="InterPro" id="IPR015867">
    <property type="entry name" value="N-reg_PII/ATP_PRibTrfase_C"/>
</dbReference>
<keyword evidence="7 13" id="KW-1133">Transmembrane helix</keyword>
<dbReference type="InterPro" id="IPR001236">
    <property type="entry name" value="Lactate/malate_DH_N"/>
</dbReference>
<dbReference type="SUPFAM" id="SSF51735">
    <property type="entry name" value="NAD(P)-binding Rossmann-fold domains"/>
    <property type="match status" value="1"/>
</dbReference>
<evidence type="ECO:0000256" key="10">
    <source>
        <dbReference type="ARBA" id="ARBA00023136"/>
    </source>
</evidence>